<dbReference type="Gramene" id="OQU90051">
    <property type="protein sequence ID" value="OQU90051"/>
    <property type="gene ID" value="SORBI_3002G327201"/>
</dbReference>
<dbReference type="Proteomes" id="UP000000768">
    <property type="component" value="Chromosome 2"/>
</dbReference>
<dbReference type="Gene3D" id="3.30.430.20">
    <property type="entry name" value="Gnk2 domain, C-X8-C-X2-C motif"/>
    <property type="match status" value="1"/>
</dbReference>
<feature type="domain" description="Gnk2-homologous" evidence="5">
    <location>
        <begin position="143"/>
        <end position="259"/>
    </location>
</feature>
<dbReference type="OMA" id="WACHILE"/>
<sequence length="278" mass="30017">MPRAAALVALAAAVLLPALAATTVEPLVDRRLVLRPGHMCGTQGRYKPGSAYEANLRRLATTVAAEVNASPCNCSDNNMDTGAGIQLQLHGHDSITAVTSHHNMKNPWLLSLAPLLLVLAVSSSLPLTAAVSQRRLSFPAARLSPVVECVGDGVYAANSTYEANLRRVAALLLSEVSATPGHSYSYRTRAVGYWPNRLMASSFCWSRRRRDVNDTGGFGYPCADCIAGAFLEVERACPYRREGFFSNRNCTLELAEISIFGTGGMFGMAQPEKRHFDN</sequence>
<dbReference type="InParanoid" id="A0A1W0W6S6"/>
<keyword evidence="3" id="KW-1133">Transmembrane helix</keyword>
<evidence type="ECO:0000313" key="6">
    <source>
        <dbReference type="EMBL" id="OQU90051.1"/>
    </source>
</evidence>
<name>A0A1W0W6S6_SORBI</name>
<dbReference type="PROSITE" id="PS51473">
    <property type="entry name" value="GNK2"/>
    <property type="match status" value="1"/>
</dbReference>
<dbReference type="InterPro" id="IPR038408">
    <property type="entry name" value="GNK2_sf"/>
</dbReference>
<feature type="signal peptide" evidence="4">
    <location>
        <begin position="1"/>
        <end position="20"/>
    </location>
</feature>
<keyword evidence="3" id="KW-0812">Transmembrane</keyword>
<dbReference type="PANTHER" id="PTHR32099:SF9">
    <property type="entry name" value="OS07G0538300 PROTEIN"/>
    <property type="match status" value="1"/>
</dbReference>
<feature type="chain" id="PRO_5012958226" description="Gnk2-homologous domain-containing protein" evidence="4">
    <location>
        <begin position="21"/>
        <end position="278"/>
    </location>
</feature>
<evidence type="ECO:0000256" key="1">
    <source>
        <dbReference type="ARBA" id="ARBA00022729"/>
    </source>
</evidence>
<evidence type="ECO:0000256" key="3">
    <source>
        <dbReference type="SAM" id="Phobius"/>
    </source>
</evidence>
<protein>
    <recommendedName>
        <fullName evidence="5">Gnk2-homologous domain-containing protein</fullName>
    </recommendedName>
</protein>
<dbReference type="AlphaFoldDB" id="A0A1W0W6S6"/>
<dbReference type="CDD" id="cd23509">
    <property type="entry name" value="Gnk2-like"/>
    <property type="match status" value="1"/>
</dbReference>
<evidence type="ECO:0000259" key="5">
    <source>
        <dbReference type="PROSITE" id="PS51473"/>
    </source>
</evidence>
<keyword evidence="1 4" id="KW-0732">Signal</keyword>
<evidence type="ECO:0000313" key="7">
    <source>
        <dbReference type="Proteomes" id="UP000000768"/>
    </source>
</evidence>
<accession>A0A1W0W6S6</accession>
<dbReference type="EMBL" id="CM000761">
    <property type="protein sequence ID" value="OQU90051.1"/>
    <property type="molecule type" value="Genomic_DNA"/>
</dbReference>
<reference evidence="7" key="2">
    <citation type="journal article" date="2018" name="Plant J.">
        <title>The Sorghum bicolor reference genome: improved assembly, gene annotations, a transcriptome atlas, and signatures of genome organization.</title>
        <authorList>
            <person name="McCormick R.F."/>
            <person name="Truong S.K."/>
            <person name="Sreedasyam A."/>
            <person name="Jenkins J."/>
            <person name="Shu S."/>
            <person name="Sims D."/>
            <person name="Kennedy M."/>
            <person name="Amirebrahimi M."/>
            <person name="Weers B.D."/>
            <person name="McKinley B."/>
            <person name="Mattison A."/>
            <person name="Morishige D.T."/>
            <person name="Grimwood J."/>
            <person name="Schmutz J."/>
            <person name="Mullet J.E."/>
        </authorList>
    </citation>
    <scope>NUCLEOTIDE SEQUENCE [LARGE SCALE GENOMIC DNA]</scope>
    <source>
        <strain evidence="7">cv. BTx623</strain>
    </source>
</reference>
<keyword evidence="3" id="KW-0472">Membrane</keyword>
<gene>
    <name evidence="6" type="ORF">SORBI_3002G327201</name>
</gene>
<organism evidence="6 7">
    <name type="scientific">Sorghum bicolor</name>
    <name type="common">Sorghum</name>
    <name type="synonym">Sorghum vulgare</name>
    <dbReference type="NCBI Taxonomy" id="4558"/>
    <lineage>
        <taxon>Eukaryota</taxon>
        <taxon>Viridiplantae</taxon>
        <taxon>Streptophyta</taxon>
        <taxon>Embryophyta</taxon>
        <taxon>Tracheophyta</taxon>
        <taxon>Spermatophyta</taxon>
        <taxon>Magnoliopsida</taxon>
        <taxon>Liliopsida</taxon>
        <taxon>Poales</taxon>
        <taxon>Poaceae</taxon>
        <taxon>PACMAD clade</taxon>
        <taxon>Panicoideae</taxon>
        <taxon>Andropogonodae</taxon>
        <taxon>Andropogoneae</taxon>
        <taxon>Sorghinae</taxon>
        <taxon>Sorghum</taxon>
    </lineage>
</organism>
<keyword evidence="2" id="KW-0677">Repeat</keyword>
<proteinExistence type="predicted"/>
<dbReference type="PANTHER" id="PTHR32099">
    <property type="entry name" value="CYSTEINE-RICH REPEAT SECRETORY PROTEIN"/>
    <property type="match status" value="1"/>
</dbReference>
<keyword evidence="7" id="KW-1185">Reference proteome</keyword>
<dbReference type="Pfam" id="PF01657">
    <property type="entry name" value="Stress-antifung"/>
    <property type="match status" value="1"/>
</dbReference>
<evidence type="ECO:0000256" key="2">
    <source>
        <dbReference type="ARBA" id="ARBA00022737"/>
    </source>
</evidence>
<dbReference type="InterPro" id="IPR002902">
    <property type="entry name" value="GNK2"/>
</dbReference>
<feature type="transmembrane region" description="Helical" evidence="3">
    <location>
        <begin position="108"/>
        <end position="132"/>
    </location>
</feature>
<reference evidence="6 7" key="1">
    <citation type="journal article" date="2009" name="Nature">
        <title>The Sorghum bicolor genome and the diversification of grasses.</title>
        <authorList>
            <person name="Paterson A.H."/>
            <person name="Bowers J.E."/>
            <person name="Bruggmann R."/>
            <person name="Dubchak I."/>
            <person name="Grimwood J."/>
            <person name="Gundlach H."/>
            <person name="Haberer G."/>
            <person name="Hellsten U."/>
            <person name="Mitros T."/>
            <person name="Poliakov A."/>
            <person name="Schmutz J."/>
            <person name="Spannagl M."/>
            <person name="Tang H."/>
            <person name="Wang X."/>
            <person name="Wicker T."/>
            <person name="Bharti A.K."/>
            <person name="Chapman J."/>
            <person name="Feltus F.A."/>
            <person name="Gowik U."/>
            <person name="Grigoriev I.V."/>
            <person name="Lyons E."/>
            <person name="Maher C.A."/>
            <person name="Martis M."/>
            <person name="Narechania A."/>
            <person name="Otillar R.P."/>
            <person name="Penning B.W."/>
            <person name="Salamov A.A."/>
            <person name="Wang Y."/>
            <person name="Zhang L."/>
            <person name="Carpita N.C."/>
            <person name="Freeling M."/>
            <person name="Gingle A.R."/>
            <person name="Hash C.T."/>
            <person name="Keller B."/>
            <person name="Klein P."/>
            <person name="Kresovich S."/>
            <person name="McCann M.C."/>
            <person name="Ming R."/>
            <person name="Peterson D.G."/>
            <person name="Mehboob-ur-Rahman"/>
            <person name="Ware D."/>
            <person name="Westhoff P."/>
            <person name="Mayer K.F."/>
            <person name="Messing J."/>
            <person name="Rokhsar D.S."/>
        </authorList>
    </citation>
    <scope>NUCLEOTIDE SEQUENCE [LARGE SCALE GENOMIC DNA]</scope>
    <source>
        <strain evidence="7">cv. BTx623</strain>
    </source>
</reference>
<evidence type="ECO:0000256" key="4">
    <source>
        <dbReference type="SAM" id="SignalP"/>
    </source>
</evidence>